<dbReference type="Pfam" id="PF08352">
    <property type="entry name" value="oligo_HPY"/>
    <property type="match status" value="1"/>
</dbReference>
<evidence type="ECO:0000313" key="10">
    <source>
        <dbReference type="Proteomes" id="UP001230908"/>
    </source>
</evidence>
<comment type="subcellular location">
    <subcellularLocation>
        <location evidence="1">Cell membrane</location>
        <topology evidence="1">Peripheral membrane protein</topology>
    </subcellularLocation>
</comment>
<sequence length="351" mass="38352">MTTDPLVEVTGLRTTFDTPKGQVRAVDGVSLTVGRGERVGIVGESGSGKSVLVRTLMNLFRDDPLTTVDGQVVFAGENVREMTRERRRHFWGRDIAMVFQNPMTSLNPVKRIGVQITDPMRFHLGMSRRDAREAALDLLVRLGIPAPRRRIDQYPHELSGGMRQRMAIAVALSCNPKLLLADEPTTALDVTVQKQILNLLDRLVAERGMSVVLISHDLGVVAGRTDRVAVMYAGEVVEMARPHELFRVYRHPYTRGLLNSAPRLGAPKHTRLEVIGGLPPDLAALPPGCRFAARCPQVQPRCLAERPPLVAAGPRGHVAACHFPVGTPAGDEALERNRDSGVAAVVEEMAS</sequence>
<evidence type="ECO:0000256" key="7">
    <source>
        <dbReference type="ARBA" id="ARBA00023136"/>
    </source>
</evidence>
<dbReference type="InterPro" id="IPR050388">
    <property type="entry name" value="ABC_Ni/Peptide_Import"/>
</dbReference>
<dbReference type="Proteomes" id="UP001230908">
    <property type="component" value="Unassembled WGS sequence"/>
</dbReference>
<dbReference type="NCBIfam" id="TIGR01727">
    <property type="entry name" value="oligo_HPY"/>
    <property type="match status" value="1"/>
</dbReference>
<dbReference type="PROSITE" id="PS00211">
    <property type="entry name" value="ABC_TRANSPORTER_1"/>
    <property type="match status" value="1"/>
</dbReference>
<dbReference type="Pfam" id="PF00005">
    <property type="entry name" value="ABC_tran"/>
    <property type="match status" value="1"/>
</dbReference>
<evidence type="ECO:0000259" key="8">
    <source>
        <dbReference type="PROSITE" id="PS50893"/>
    </source>
</evidence>
<dbReference type="InterPro" id="IPR017871">
    <property type="entry name" value="ABC_transporter-like_CS"/>
</dbReference>
<dbReference type="Gene3D" id="3.40.50.300">
    <property type="entry name" value="P-loop containing nucleotide triphosphate hydrolases"/>
    <property type="match status" value="1"/>
</dbReference>
<evidence type="ECO:0000313" key="9">
    <source>
        <dbReference type="EMBL" id="MDQ7903711.1"/>
    </source>
</evidence>
<dbReference type="InterPro" id="IPR003593">
    <property type="entry name" value="AAA+_ATPase"/>
</dbReference>
<evidence type="ECO:0000256" key="6">
    <source>
        <dbReference type="ARBA" id="ARBA00022840"/>
    </source>
</evidence>
<keyword evidence="7" id="KW-0472">Membrane</keyword>
<dbReference type="InterPro" id="IPR027417">
    <property type="entry name" value="P-loop_NTPase"/>
</dbReference>
<dbReference type="RefSeq" id="WP_308710986.1">
    <property type="nucleotide sequence ID" value="NZ_JAVHUY010000003.1"/>
</dbReference>
<reference evidence="9 10" key="1">
    <citation type="submission" date="2023-08" db="EMBL/GenBank/DDBJ databases">
        <title>Phytohabitans sansha sp. nov., isolated from marine sediment.</title>
        <authorList>
            <person name="Zhao Y."/>
            <person name="Yi K."/>
        </authorList>
    </citation>
    <scope>NUCLEOTIDE SEQUENCE [LARGE SCALE GENOMIC DNA]</scope>
    <source>
        <strain evidence="9 10">ZYX-F-186</strain>
    </source>
</reference>
<dbReference type="EMBL" id="JAVHUY010000003">
    <property type="protein sequence ID" value="MDQ7903711.1"/>
    <property type="molecule type" value="Genomic_DNA"/>
</dbReference>
<feature type="domain" description="ABC transporter" evidence="8">
    <location>
        <begin position="7"/>
        <end position="258"/>
    </location>
</feature>
<evidence type="ECO:0000256" key="2">
    <source>
        <dbReference type="ARBA" id="ARBA00005417"/>
    </source>
</evidence>
<dbReference type="InterPro" id="IPR013563">
    <property type="entry name" value="Oligopep_ABC_C"/>
</dbReference>
<keyword evidence="5" id="KW-0547">Nucleotide-binding</keyword>
<gene>
    <name evidence="9" type="ORF">RB614_04170</name>
</gene>
<keyword evidence="3" id="KW-0813">Transport</keyword>
<name>A0ABU0ZBH9_9ACTN</name>
<dbReference type="PROSITE" id="PS50893">
    <property type="entry name" value="ABC_TRANSPORTER_2"/>
    <property type="match status" value="1"/>
</dbReference>
<evidence type="ECO:0000256" key="1">
    <source>
        <dbReference type="ARBA" id="ARBA00004202"/>
    </source>
</evidence>
<dbReference type="PANTHER" id="PTHR43297:SF2">
    <property type="entry name" value="DIPEPTIDE TRANSPORT ATP-BINDING PROTEIN DPPD"/>
    <property type="match status" value="1"/>
</dbReference>
<keyword evidence="4" id="KW-1003">Cell membrane</keyword>
<dbReference type="PANTHER" id="PTHR43297">
    <property type="entry name" value="OLIGOPEPTIDE TRANSPORT ATP-BINDING PROTEIN APPD"/>
    <property type="match status" value="1"/>
</dbReference>
<proteinExistence type="inferred from homology"/>
<dbReference type="GO" id="GO:0005524">
    <property type="term" value="F:ATP binding"/>
    <property type="evidence" value="ECO:0007669"/>
    <property type="project" value="UniProtKB-KW"/>
</dbReference>
<dbReference type="InterPro" id="IPR003439">
    <property type="entry name" value="ABC_transporter-like_ATP-bd"/>
</dbReference>
<keyword evidence="10" id="KW-1185">Reference proteome</keyword>
<evidence type="ECO:0000256" key="4">
    <source>
        <dbReference type="ARBA" id="ARBA00022475"/>
    </source>
</evidence>
<protein>
    <submittedName>
        <fullName evidence="9">ABC transporter ATP-binding protein</fullName>
    </submittedName>
</protein>
<comment type="caution">
    <text evidence="9">The sequence shown here is derived from an EMBL/GenBank/DDBJ whole genome shotgun (WGS) entry which is preliminary data.</text>
</comment>
<organism evidence="9 10">
    <name type="scientific">Phytohabitans maris</name>
    <dbReference type="NCBI Taxonomy" id="3071409"/>
    <lineage>
        <taxon>Bacteria</taxon>
        <taxon>Bacillati</taxon>
        <taxon>Actinomycetota</taxon>
        <taxon>Actinomycetes</taxon>
        <taxon>Micromonosporales</taxon>
        <taxon>Micromonosporaceae</taxon>
    </lineage>
</organism>
<keyword evidence="6 9" id="KW-0067">ATP-binding</keyword>
<dbReference type="SMART" id="SM00382">
    <property type="entry name" value="AAA"/>
    <property type="match status" value="1"/>
</dbReference>
<comment type="similarity">
    <text evidence="2">Belongs to the ABC transporter superfamily.</text>
</comment>
<evidence type="ECO:0000256" key="3">
    <source>
        <dbReference type="ARBA" id="ARBA00022448"/>
    </source>
</evidence>
<accession>A0ABU0ZBH9</accession>
<dbReference type="SUPFAM" id="SSF52540">
    <property type="entry name" value="P-loop containing nucleoside triphosphate hydrolases"/>
    <property type="match status" value="1"/>
</dbReference>
<evidence type="ECO:0000256" key="5">
    <source>
        <dbReference type="ARBA" id="ARBA00022741"/>
    </source>
</evidence>
<dbReference type="CDD" id="cd03257">
    <property type="entry name" value="ABC_NikE_OppD_transporters"/>
    <property type="match status" value="1"/>
</dbReference>